<evidence type="ECO:0000313" key="1">
    <source>
        <dbReference type="EMBL" id="SVA72889.1"/>
    </source>
</evidence>
<accession>A0A381Y734</accession>
<protein>
    <submittedName>
        <fullName evidence="1">Uncharacterized protein</fullName>
    </submittedName>
</protein>
<dbReference type="PROSITE" id="PS51257">
    <property type="entry name" value="PROKAR_LIPOPROTEIN"/>
    <property type="match status" value="1"/>
</dbReference>
<gene>
    <name evidence="1" type="ORF">METZ01_LOCUS125743</name>
</gene>
<name>A0A381Y734_9ZZZZ</name>
<proteinExistence type="predicted"/>
<reference evidence="1" key="1">
    <citation type="submission" date="2018-05" db="EMBL/GenBank/DDBJ databases">
        <authorList>
            <person name="Lanie J.A."/>
            <person name="Ng W.-L."/>
            <person name="Kazmierczak K.M."/>
            <person name="Andrzejewski T.M."/>
            <person name="Davidsen T.M."/>
            <person name="Wayne K.J."/>
            <person name="Tettelin H."/>
            <person name="Glass J.I."/>
            <person name="Rusch D."/>
            <person name="Podicherti R."/>
            <person name="Tsui H.-C.T."/>
            <person name="Winkler M.E."/>
        </authorList>
    </citation>
    <scope>NUCLEOTIDE SEQUENCE</scope>
</reference>
<dbReference type="AlphaFoldDB" id="A0A381Y734"/>
<dbReference type="EMBL" id="UINC01017549">
    <property type="protein sequence ID" value="SVA72889.1"/>
    <property type="molecule type" value="Genomic_DNA"/>
</dbReference>
<organism evidence="1">
    <name type="scientific">marine metagenome</name>
    <dbReference type="NCBI Taxonomy" id="408172"/>
    <lineage>
        <taxon>unclassified sequences</taxon>
        <taxon>metagenomes</taxon>
        <taxon>ecological metagenomes</taxon>
    </lineage>
</organism>
<sequence length="36" mass="3934">MVFKIVDLPAPFAPSIVTSCPSFTSRETPCKAFTFP</sequence>